<organism evidence="2 3">
    <name type="scientific">Trichomonascus ciferrii</name>
    <dbReference type="NCBI Taxonomy" id="44093"/>
    <lineage>
        <taxon>Eukaryota</taxon>
        <taxon>Fungi</taxon>
        <taxon>Dikarya</taxon>
        <taxon>Ascomycota</taxon>
        <taxon>Saccharomycotina</taxon>
        <taxon>Dipodascomycetes</taxon>
        <taxon>Dipodascales</taxon>
        <taxon>Trichomonascaceae</taxon>
        <taxon>Trichomonascus</taxon>
        <taxon>Trichomonascus ciferrii complex</taxon>
    </lineage>
</organism>
<keyword evidence="1" id="KW-0732">Signal</keyword>
<comment type="caution">
    <text evidence="2">The sequence shown here is derived from an EMBL/GenBank/DDBJ whole genome shotgun (WGS) entry which is preliminary data.</text>
</comment>
<evidence type="ECO:0000313" key="2">
    <source>
        <dbReference type="EMBL" id="KAA8907632.1"/>
    </source>
</evidence>
<feature type="chain" id="PRO_5024936849" evidence="1">
    <location>
        <begin position="19"/>
        <end position="165"/>
    </location>
</feature>
<dbReference type="Proteomes" id="UP000761534">
    <property type="component" value="Unassembled WGS sequence"/>
</dbReference>
<protein>
    <submittedName>
        <fullName evidence="2">Uncharacterized protein</fullName>
    </submittedName>
</protein>
<dbReference type="AlphaFoldDB" id="A0A642UY57"/>
<accession>A0A642UY57</accession>
<keyword evidence="3" id="KW-1185">Reference proteome</keyword>
<dbReference type="EMBL" id="SWFS01000376">
    <property type="protein sequence ID" value="KAA8907632.1"/>
    <property type="molecule type" value="Genomic_DNA"/>
</dbReference>
<evidence type="ECO:0000256" key="1">
    <source>
        <dbReference type="SAM" id="SignalP"/>
    </source>
</evidence>
<dbReference type="VEuPathDB" id="FungiDB:TRICI_004923"/>
<evidence type="ECO:0000313" key="3">
    <source>
        <dbReference type="Proteomes" id="UP000761534"/>
    </source>
</evidence>
<name>A0A642UY57_9ASCO</name>
<feature type="signal peptide" evidence="1">
    <location>
        <begin position="1"/>
        <end position="18"/>
    </location>
</feature>
<proteinExistence type="predicted"/>
<sequence>MKLNNYLLLASLGAVIQAAQFRLKITSSTNSTLDGRYLVPLDEGDNFYVGYALEKHNAVNYCLDNGRLVWTDKDASALITEMGSEYNTFFQFNTTDGAQTSDEFSFTDDNKLMFDNISGKFLACDDYQLSDYLPVQHGQPAVINYYPTGPGHDLCHPISIEKEDC</sequence>
<reference evidence="2" key="1">
    <citation type="journal article" date="2019" name="G3 (Bethesda)">
        <title>Genome Assemblies of Two Rare Opportunistic Yeast Pathogens: Diutina rugosa (syn. Candida rugosa) and Trichomonascus ciferrii (syn. Candida ciferrii).</title>
        <authorList>
            <person name="Mixao V."/>
            <person name="Saus E."/>
            <person name="Hansen A.P."/>
            <person name="Lass-Florl C."/>
            <person name="Gabaldon T."/>
        </authorList>
    </citation>
    <scope>NUCLEOTIDE SEQUENCE</scope>
    <source>
        <strain evidence="2">CBS 4856</strain>
    </source>
</reference>
<gene>
    <name evidence="2" type="ORF">TRICI_004923</name>
</gene>